<protein>
    <submittedName>
        <fullName evidence="5">SGNH hydrolase domain-containing protein</fullName>
    </submittedName>
</protein>
<sequence length="723" mass="77370">MSTDIARVTTRTAPDGGPTASAPAQRRDSRIRRDIEGLRAVACLLVLPYHAGLMWFPGGFVGVDVFFVISGFVITGQLLKESDRDGSVSLLGFYARRAKRLLPAAGVVLAATAVLFYALVPTIRWKTAGGDIVASALYFVNWHLAGRQVDYLAEDEPPSVVQHFWSLSVEEQFYVLWPILFLAALVLAKRCGLRRQTVLLAGLAVLTVPSLFYAGYMAVHDPSQSYFDTGVRIWEFALGAFVAILVARFNALPQWAGIVLTWGGLAMVLISARLYHSDMIWPGWAALLPTVGAALFIGGGVAAGDRGPVLIIGNRLMQTIGFLTYSLYLWHWPLLIVARERWGEDAITVPIGLGIVLFTAVPAYLTYRLIENPIRNSKAVAADKRIAFSVGLNFTLLGAAAGLALIVAFNGVAGSAPRNVASTPGAASLVDSPPASGGREQLPASQRPGAEDYDAIYPDPLQAPGDVPDLYAAGCQVDVDVTTPTSCTYGPADAATTIAVVGDSKAAQWVPAFQQLAETHDWRIETFTKSACAFATITTSLDGAPYTQCRDWTDRVLDQLTGPAKPDYVVTVSQRSSGIVGTDASGAPELSRDAMVDALADTWGRLKAAGVKVVSLADTPQTGMEVYTCVSEHPDDYFTACTFDRAKGISLSGAGVQKEAAEAAGVPFIDMTPDVCPPAYGDRCPPVIGNVLIYRQGSHITKTYIETMSDLLYRELRRAGVPG</sequence>
<feature type="transmembrane region" description="Helical" evidence="2">
    <location>
        <begin position="100"/>
        <end position="120"/>
    </location>
</feature>
<comment type="caution">
    <text evidence="5">The sequence shown here is derived from an EMBL/GenBank/DDBJ whole genome shotgun (WGS) entry which is preliminary data.</text>
</comment>
<evidence type="ECO:0000313" key="6">
    <source>
        <dbReference type="Proteomes" id="UP001501495"/>
    </source>
</evidence>
<dbReference type="GO" id="GO:0016787">
    <property type="term" value="F:hydrolase activity"/>
    <property type="evidence" value="ECO:0007669"/>
    <property type="project" value="UniProtKB-KW"/>
</dbReference>
<organism evidence="5 6">
    <name type="scientific">Nocardioides fonticola</name>
    <dbReference type="NCBI Taxonomy" id="450363"/>
    <lineage>
        <taxon>Bacteria</taxon>
        <taxon>Bacillati</taxon>
        <taxon>Actinomycetota</taxon>
        <taxon>Actinomycetes</taxon>
        <taxon>Propionibacteriales</taxon>
        <taxon>Nocardioidaceae</taxon>
        <taxon>Nocardioides</taxon>
    </lineage>
</organism>
<evidence type="ECO:0000259" key="3">
    <source>
        <dbReference type="Pfam" id="PF01757"/>
    </source>
</evidence>
<evidence type="ECO:0000256" key="1">
    <source>
        <dbReference type="SAM" id="MobiDB-lite"/>
    </source>
</evidence>
<keyword evidence="2" id="KW-0472">Membrane</keyword>
<keyword evidence="6" id="KW-1185">Reference proteome</keyword>
<feature type="transmembrane region" description="Helical" evidence="2">
    <location>
        <begin position="386"/>
        <end position="409"/>
    </location>
</feature>
<feature type="domain" description="SGNH" evidence="4">
    <location>
        <begin position="485"/>
        <end position="711"/>
    </location>
</feature>
<gene>
    <name evidence="5" type="ORF">GCM10022215_31550</name>
</gene>
<keyword evidence="2" id="KW-0812">Transmembrane</keyword>
<dbReference type="EMBL" id="BAAAZH010000024">
    <property type="protein sequence ID" value="GAA4124128.1"/>
    <property type="molecule type" value="Genomic_DNA"/>
</dbReference>
<feature type="transmembrane region" description="Helical" evidence="2">
    <location>
        <begin position="316"/>
        <end position="335"/>
    </location>
</feature>
<accession>A0ABP7XRC4</accession>
<dbReference type="InterPro" id="IPR043968">
    <property type="entry name" value="SGNH"/>
</dbReference>
<dbReference type="Pfam" id="PF19040">
    <property type="entry name" value="SGNH"/>
    <property type="match status" value="1"/>
</dbReference>
<feature type="transmembrane region" description="Helical" evidence="2">
    <location>
        <begin position="347"/>
        <end position="365"/>
    </location>
</feature>
<feature type="transmembrane region" description="Helical" evidence="2">
    <location>
        <begin position="61"/>
        <end position="79"/>
    </location>
</feature>
<dbReference type="InterPro" id="IPR002656">
    <property type="entry name" value="Acyl_transf_3_dom"/>
</dbReference>
<evidence type="ECO:0000313" key="5">
    <source>
        <dbReference type="EMBL" id="GAA4124128.1"/>
    </source>
</evidence>
<dbReference type="Proteomes" id="UP001501495">
    <property type="component" value="Unassembled WGS sequence"/>
</dbReference>
<keyword evidence="2" id="KW-1133">Transmembrane helix</keyword>
<dbReference type="PANTHER" id="PTHR23028">
    <property type="entry name" value="ACETYLTRANSFERASE"/>
    <property type="match status" value="1"/>
</dbReference>
<dbReference type="Pfam" id="PF01757">
    <property type="entry name" value="Acyl_transf_3"/>
    <property type="match status" value="1"/>
</dbReference>
<evidence type="ECO:0000256" key="2">
    <source>
        <dbReference type="SAM" id="Phobius"/>
    </source>
</evidence>
<feature type="transmembrane region" description="Helical" evidence="2">
    <location>
        <begin position="281"/>
        <end position="304"/>
    </location>
</feature>
<reference evidence="6" key="1">
    <citation type="journal article" date="2019" name="Int. J. Syst. Evol. Microbiol.">
        <title>The Global Catalogue of Microorganisms (GCM) 10K type strain sequencing project: providing services to taxonomists for standard genome sequencing and annotation.</title>
        <authorList>
            <consortium name="The Broad Institute Genomics Platform"/>
            <consortium name="The Broad Institute Genome Sequencing Center for Infectious Disease"/>
            <person name="Wu L."/>
            <person name="Ma J."/>
        </authorList>
    </citation>
    <scope>NUCLEOTIDE SEQUENCE [LARGE SCALE GENOMIC DNA]</scope>
    <source>
        <strain evidence="6">JCM 16703</strain>
    </source>
</reference>
<feature type="region of interest" description="Disordered" evidence="1">
    <location>
        <begin position="423"/>
        <end position="458"/>
    </location>
</feature>
<feature type="transmembrane region" description="Helical" evidence="2">
    <location>
        <begin position="231"/>
        <end position="249"/>
    </location>
</feature>
<name>A0ABP7XRC4_9ACTN</name>
<proteinExistence type="predicted"/>
<feature type="domain" description="Acyltransferase 3" evidence="3">
    <location>
        <begin position="34"/>
        <end position="365"/>
    </location>
</feature>
<evidence type="ECO:0000259" key="4">
    <source>
        <dbReference type="Pfam" id="PF19040"/>
    </source>
</evidence>
<keyword evidence="5" id="KW-0378">Hydrolase</keyword>
<feature type="region of interest" description="Disordered" evidence="1">
    <location>
        <begin position="1"/>
        <end position="27"/>
    </location>
</feature>
<dbReference type="PANTHER" id="PTHR23028:SF53">
    <property type="entry name" value="ACYL_TRANSF_3 DOMAIN-CONTAINING PROTEIN"/>
    <property type="match status" value="1"/>
</dbReference>
<dbReference type="InterPro" id="IPR050879">
    <property type="entry name" value="Acyltransferase_3"/>
</dbReference>
<feature type="transmembrane region" description="Helical" evidence="2">
    <location>
        <begin position="256"/>
        <end position="275"/>
    </location>
</feature>
<feature type="transmembrane region" description="Helical" evidence="2">
    <location>
        <begin position="173"/>
        <end position="191"/>
    </location>
</feature>
<dbReference type="RefSeq" id="WP_344734417.1">
    <property type="nucleotide sequence ID" value="NZ_BAAAZH010000024.1"/>
</dbReference>
<feature type="transmembrane region" description="Helical" evidence="2">
    <location>
        <begin position="198"/>
        <end position="219"/>
    </location>
</feature>